<dbReference type="WBParaSite" id="ASIM_0000379601-mRNA-1">
    <property type="protein sequence ID" value="ASIM_0000379601-mRNA-1"/>
    <property type="gene ID" value="ASIM_0000379601"/>
</dbReference>
<evidence type="ECO:0000313" key="4">
    <source>
        <dbReference type="EMBL" id="VDK22015.1"/>
    </source>
</evidence>
<dbReference type="Pfam" id="PF06297">
    <property type="entry name" value="PET"/>
    <property type="match status" value="1"/>
</dbReference>
<sequence length="186" mass="21765">MNPWMLWKRFNPYELTVSFAQKRVKLMMTSVQMSQNCLSPASRIRIAADVHHRHSISDDDSGCILEEYSWVPSGIKPDMVHMYFACLPEDKIPYVNSVGEKWRIKQLQYQLPAQDSDRQYCAKLSEQEQLELVQFESDRKRQSLGRGIIKQLPYDSKRRHCHQVNSSFVTTLSFGFCPLIESFELL</sequence>
<dbReference type="CDD" id="cd09827">
    <property type="entry name" value="PET_Prickle"/>
    <property type="match status" value="1"/>
</dbReference>
<dbReference type="GO" id="GO:0008270">
    <property type="term" value="F:zinc ion binding"/>
    <property type="evidence" value="ECO:0007669"/>
    <property type="project" value="InterPro"/>
</dbReference>
<keyword evidence="1" id="KW-0677">Repeat</keyword>
<protein>
    <submittedName>
        <fullName evidence="6 7">Prickle-like protein 4 (inferred by orthology to a human protein)</fullName>
    </submittedName>
</protein>
<keyword evidence="5" id="KW-1185">Reference proteome</keyword>
<evidence type="ECO:0000313" key="6">
    <source>
        <dbReference type="WBParaSite" id="ASIM_0000368501-mRNA-1"/>
    </source>
</evidence>
<evidence type="ECO:0000313" key="7">
    <source>
        <dbReference type="WBParaSite" id="ASIM_0000379601-mRNA-1"/>
    </source>
</evidence>
<feature type="domain" description="PET" evidence="2">
    <location>
        <begin position="49"/>
        <end position="157"/>
    </location>
</feature>
<dbReference type="InterPro" id="IPR010442">
    <property type="entry name" value="PET_domain"/>
</dbReference>
<proteinExistence type="predicted"/>
<dbReference type="EMBL" id="UYRR01005772">
    <property type="protein sequence ID" value="VDK22015.1"/>
    <property type="molecule type" value="Genomic_DNA"/>
</dbReference>
<evidence type="ECO:0000313" key="5">
    <source>
        <dbReference type="Proteomes" id="UP000267096"/>
    </source>
</evidence>
<organism evidence="6">
    <name type="scientific">Anisakis simplex</name>
    <name type="common">Herring worm</name>
    <dbReference type="NCBI Taxonomy" id="6269"/>
    <lineage>
        <taxon>Eukaryota</taxon>
        <taxon>Metazoa</taxon>
        <taxon>Ecdysozoa</taxon>
        <taxon>Nematoda</taxon>
        <taxon>Chromadorea</taxon>
        <taxon>Rhabditida</taxon>
        <taxon>Spirurina</taxon>
        <taxon>Ascaridomorpha</taxon>
        <taxon>Ascaridoidea</taxon>
        <taxon>Anisakidae</taxon>
        <taxon>Anisakis</taxon>
        <taxon>Anisakis simplex complex</taxon>
    </lineage>
</organism>
<dbReference type="InterPro" id="IPR047120">
    <property type="entry name" value="Pk/Esn/Tes"/>
</dbReference>
<dbReference type="PANTHER" id="PTHR24211:SF20">
    <property type="entry name" value="PROTEIN ESPINAS-RELATED"/>
    <property type="match status" value="1"/>
</dbReference>
<name>A0A0M3J7Y6_ANISI</name>
<dbReference type="OrthoDB" id="10069167at2759"/>
<evidence type="ECO:0000313" key="3">
    <source>
        <dbReference type="EMBL" id="VDK21846.1"/>
    </source>
</evidence>
<dbReference type="PANTHER" id="PTHR24211">
    <property type="entry name" value="LIM DOMAIN-CONTAINING PROTEIN"/>
    <property type="match status" value="1"/>
</dbReference>
<reference evidence="6 7" key="1">
    <citation type="submission" date="2017-02" db="UniProtKB">
        <authorList>
            <consortium name="WormBaseParasite"/>
        </authorList>
    </citation>
    <scope>IDENTIFICATION</scope>
</reference>
<accession>A0A0M3J7Y6</accession>
<gene>
    <name evidence="3" type="ORF">ASIM_LOCUS3521</name>
    <name evidence="4" type="ORF">ASIM_LOCUS3631</name>
</gene>
<dbReference type="InterPro" id="IPR033723">
    <property type="entry name" value="PET_prickle"/>
</dbReference>
<dbReference type="Proteomes" id="UP000267096">
    <property type="component" value="Unassembled WGS sequence"/>
</dbReference>
<reference evidence="3 5" key="2">
    <citation type="submission" date="2018-11" db="EMBL/GenBank/DDBJ databases">
        <authorList>
            <consortium name="Pathogen Informatics"/>
        </authorList>
    </citation>
    <scope>NUCLEOTIDE SEQUENCE [LARGE SCALE GENOMIC DNA]</scope>
</reference>
<evidence type="ECO:0000256" key="1">
    <source>
        <dbReference type="ARBA" id="ARBA00022737"/>
    </source>
</evidence>
<dbReference type="PROSITE" id="PS51303">
    <property type="entry name" value="PET"/>
    <property type="match status" value="1"/>
</dbReference>
<dbReference type="WBParaSite" id="ASIM_0000368501-mRNA-1">
    <property type="protein sequence ID" value="ASIM_0000368501-mRNA-1"/>
    <property type="gene ID" value="ASIM_0000368501"/>
</dbReference>
<evidence type="ECO:0000259" key="2">
    <source>
        <dbReference type="PROSITE" id="PS51303"/>
    </source>
</evidence>
<dbReference type="EMBL" id="UYRR01005525">
    <property type="protein sequence ID" value="VDK21846.1"/>
    <property type="molecule type" value="Genomic_DNA"/>
</dbReference>
<dbReference type="AlphaFoldDB" id="A0A0M3J7Y6"/>